<dbReference type="Proteomes" id="UP000298781">
    <property type="component" value="Chromosome"/>
</dbReference>
<dbReference type="KEGG" id="pstg:E8M01_06285"/>
<evidence type="ECO:0000313" key="2">
    <source>
        <dbReference type="Proteomes" id="UP000298781"/>
    </source>
</evidence>
<dbReference type="InterPro" id="IPR009732">
    <property type="entry name" value="DUF1304"/>
</dbReference>
<name>A0A4D7AYZ8_9HYPH</name>
<proteinExistence type="predicted"/>
<organism evidence="1 2">
    <name type="scientific">Phreatobacter stygius</name>
    <dbReference type="NCBI Taxonomy" id="1940610"/>
    <lineage>
        <taxon>Bacteria</taxon>
        <taxon>Pseudomonadati</taxon>
        <taxon>Pseudomonadota</taxon>
        <taxon>Alphaproteobacteria</taxon>
        <taxon>Hyphomicrobiales</taxon>
        <taxon>Phreatobacteraceae</taxon>
        <taxon>Phreatobacter</taxon>
    </lineage>
</organism>
<dbReference type="OrthoDB" id="9803832at2"/>
<reference evidence="1 2" key="1">
    <citation type="submission" date="2019-04" db="EMBL/GenBank/DDBJ databases">
        <title>Phreatobacter aquaticus sp. nov.</title>
        <authorList>
            <person name="Choi A."/>
        </authorList>
    </citation>
    <scope>NUCLEOTIDE SEQUENCE [LARGE SCALE GENOMIC DNA]</scope>
    <source>
        <strain evidence="1 2">KCTC 52518</strain>
    </source>
</reference>
<keyword evidence="2" id="KW-1185">Reference proteome</keyword>
<dbReference type="AlphaFoldDB" id="A0A4D7AYZ8"/>
<evidence type="ECO:0000313" key="1">
    <source>
        <dbReference type="EMBL" id="QCI63888.1"/>
    </source>
</evidence>
<protein>
    <submittedName>
        <fullName evidence="1">DUF1304 domain-containing protein</fullName>
    </submittedName>
</protein>
<sequence length="60" mass="6830">MIGWFFGGQFGRRVKTLANIAVALVALEHVDIPVLEMFFWDKPKGMRAFGMTQALVLFTR</sequence>
<gene>
    <name evidence="1" type="ORF">E8M01_06285</name>
</gene>
<accession>A0A4D7AYZ8</accession>
<dbReference type="EMBL" id="CP039690">
    <property type="protein sequence ID" value="QCI63888.1"/>
    <property type="molecule type" value="Genomic_DNA"/>
</dbReference>
<dbReference type="Pfam" id="PF06993">
    <property type="entry name" value="DUF1304"/>
    <property type="match status" value="1"/>
</dbReference>